<dbReference type="Gene3D" id="3.30.420.40">
    <property type="match status" value="2"/>
</dbReference>
<protein>
    <recommendedName>
        <fullName evidence="5 6">Cell division protein FtsA</fullName>
    </recommendedName>
</protein>
<gene>
    <name evidence="5 9" type="primary">ftsA</name>
    <name evidence="9" type="ORF">F6I03_06090</name>
</gene>
<dbReference type="Proteomes" id="UP000327148">
    <property type="component" value="Unassembled WGS sequence"/>
</dbReference>
<dbReference type="GO" id="GO:0043093">
    <property type="term" value="P:FtsZ-dependent cytokinesis"/>
    <property type="evidence" value="ECO:0007669"/>
    <property type="project" value="UniProtKB-UniRule"/>
</dbReference>
<comment type="function">
    <text evidence="5 6">Cell division protein that is involved in the assembly of the Z ring. May serve as a membrane anchor for the Z ring.</text>
</comment>
<feature type="compositionally biased region" description="Basic and acidic residues" evidence="7">
    <location>
        <begin position="407"/>
        <end position="419"/>
    </location>
</feature>
<feature type="domain" description="SHS2" evidence="8">
    <location>
        <begin position="7"/>
        <end position="194"/>
    </location>
</feature>
<dbReference type="SMART" id="SM00842">
    <property type="entry name" value="FtsA"/>
    <property type="match status" value="1"/>
</dbReference>
<keyword evidence="1 5" id="KW-1003">Cell membrane</keyword>
<keyword evidence="4 5" id="KW-0131">Cell cycle</keyword>
<reference evidence="9 10" key="1">
    <citation type="submission" date="2019-09" db="EMBL/GenBank/DDBJ databases">
        <title>Draft genome sequence assemblies of isolates from the urinary tract.</title>
        <authorList>
            <person name="Mores C.R."/>
            <person name="Putonti C."/>
            <person name="Wolfe A.J."/>
        </authorList>
    </citation>
    <scope>NUCLEOTIDE SEQUENCE [LARGE SCALE GENOMIC DNA]</scope>
    <source>
        <strain evidence="9 10">UMB623</strain>
    </source>
</reference>
<dbReference type="AlphaFoldDB" id="A0A5N1GJ13"/>
<dbReference type="SUPFAM" id="SSF53067">
    <property type="entry name" value="Actin-like ATPase domain"/>
    <property type="match status" value="2"/>
</dbReference>
<dbReference type="OrthoDB" id="9768127at2"/>
<proteinExistence type="inferred from homology"/>
<keyword evidence="3 5" id="KW-0472">Membrane</keyword>
<name>A0A5N1GJ13_9LACT</name>
<dbReference type="PIRSF" id="PIRSF003101">
    <property type="entry name" value="FtsA"/>
    <property type="match status" value="1"/>
</dbReference>
<dbReference type="CDD" id="cd24048">
    <property type="entry name" value="ASKHA_NBD_FtsA"/>
    <property type="match status" value="1"/>
</dbReference>
<dbReference type="InterPro" id="IPR050696">
    <property type="entry name" value="FtsA/MreB"/>
</dbReference>
<evidence type="ECO:0000259" key="8">
    <source>
        <dbReference type="SMART" id="SM00842"/>
    </source>
</evidence>
<evidence type="ECO:0000256" key="5">
    <source>
        <dbReference type="HAMAP-Rule" id="MF_02033"/>
    </source>
</evidence>
<dbReference type="InterPro" id="IPR003494">
    <property type="entry name" value="SHS2_FtsA"/>
</dbReference>
<dbReference type="HAMAP" id="MF_02033">
    <property type="entry name" value="FtsA"/>
    <property type="match status" value="1"/>
</dbReference>
<dbReference type="Pfam" id="PF02491">
    <property type="entry name" value="SHS2_FTSA"/>
    <property type="match status" value="1"/>
</dbReference>
<dbReference type="InterPro" id="IPR020823">
    <property type="entry name" value="Cell_div_FtsA"/>
</dbReference>
<evidence type="ECO:0000256" key="3">
    <source>
        <dbReference type="ARBA" id="ARBA00023136"/>
    </source>
</evidence>
<dbReference type="STRING" id="119206.AWM72_01435"/>
<dbReference type="FunFam" id="3.30.1490.110:FF:000003">
    <property type="entry name" value="Cell division protein FtsA"/>
    <property type="match status" value="1"/>
</dbReference>
<dbReference type="InterPro" id="IPR043129">
    <property type="entry name" value="ATPase_NBD"/>
</dbReference>
<feature type="compositionally biased region" description="Basic and acidic residues" evidence="7">
    <location>
        <begin position="390"/>
        <end position="400"/>
    </location>
</feature>
<comment type="similarity">
    <text evidence="5 6">Belongs to the FtsA/MreB family.</text>
</comment>
<dbReference type="NCBIfam" id="TIGR01174">
    <property type="entry name" value="ftsA"/>
    <property type="match status" value="1"/>
</dbReference>
<evidence type="ECO:0000256" key="7">
    <source>
        <dbReference type="SAM" id="MobiDB-lite"/>
    </source>
</evidence>
<comment type="subcellular location">
    <subcellularLocation>
        <location evidence="5">Cell membrane</location>
        <topology evidence="5">Peripheral membrane protein</topology>
        <orientation evidence="5">Cytoplasmic side</orientation>
    </subcellularLocation>
    <text evidence="5">Localizes to the Z ring in an FtsZ-dependent manner. Targeted to the membrane through a conserved C-terminal amphipathic helix.</text>
</comment>
<evidence type="ECO:0000256" key="2">
    <source>
        <dbReference type="ARBA" id="ARBA00022618"/>
    </source>
</evidence>
<evidence type="ECO:0000256" key="1">
    <source>
        <dbReference type="ARBA" id="ARBA00022475"/>
    </source>
</evidence>
<dbReference type="PANTHER" id="PTHR32432:SF4">
    <property type="entry name" value="CELL DIVISION PROTEIN FTSA"/>
    <property type="match status" value="1"/>
</dbReference>
<evidence type="ECO:0000256" key="4">
    <source>
        <dbReference type="ARBA" id="ARBA00023306"/>
    </source>
</evidence>
<dbReference type="GO" id="GO:0032153">
    <property type="term" value="C:cell division site"/>
    <property type="evidence" value="ECO:0007669"/>
    <property type="project" value="UniProtKB-UniRule"/>
</dbReference>
<feature type="region of interest" description="Disordered" evidence="7">
    <location>
        <begin position="390"/>
        <end position="458"/>
    </location>
</feature>
<evidence type="ECO:0000313" key="9">
    <source>
        <dbReference type="EMBL" id="KAA9300953.1"/>
    </source>
</evidence>
<dbReference type="Gene3D" id="3.30.1490.110">
    <property type="match status" value="1"/>
</dbReference>
<keyword evidence="2 5" id="KW-0132">Cell division</keyword>
<dbReference type="PANTHER" id="PTHR32432">
    <property type="entry name" value="CELL DIVISION PROTEIN FTSA-RELATED"/>
    <property type="match status" value="1"/>
</dbReference>
<dbReference type="Pfam" id="PF14450">
    <property type="entry name" value="FtsA"/>
    <property type="match status" value="1"/>
</dbReference>
<accession>A0A5N1GJ13</accession>
<comment type="caution">
    <text evidence="9">The sequence shown here is derived from an EMBL/GenBank/DDBJ whole genome shotgun (WGS) entry which is preliminary data.</text>
</comment>
<dbReference type="GO" id="GO:0009898">
    <property type="term" value="C:cytoplasmic side of plasma membrane"/>
    <property type="evidence" value="ECO:0007669"/>
    <property type="project" value="UniProtKB-UniRule"/>
</dbReference>
<evidence type="ECO:0000256" key="6">
    <source>
        <dbReference type="PIRNR" id="PIRNR003101"/>
    </source>
</evidence>
<sequence length="471" mass="51887">MVQPKVYASLDIGTTSVKVVVAEYVNQHLNVIGVGSERSEGLSRGVIVDIDKTVEAIKRAVQQAERKSNCEIKNVIVGVPCNQVNIEPCYGMIAVANENREITDKDVNNVLSAAKVRAVPPEREIISVIPEEFVVDGFDGIRDPRGMIGVRLELYASMITGTKTIIHNIRRCVENAGLNIADLVVQPLATAAAALSEGERDFGTIIIDMGGGQTSASVIHDNQLKFAYIDQEGGEYITKDISTVLNTTLENAEQIKLEYGYADSRHTSENEFFPVEIIGKKEPAKVDEHYLSEIIEARVMQILETIKRALDQVEAFDLPGGVVVTGGAAALPGVIELASEYFETEVRFYIPEHVGLRNPMFATAVGLVEYASGLEEIYHVAQGYNFDNRTRDAAKREDQSYTRPQVRAHEPEVDHHEPQAESVPEAPYAGYEEEDHEVEVRGTRQAADSSAKEGNEGFADKVKSFFEDIFN</sequence>
<evidence type="ECO:0000313" key="10">
    <source>
        <dbReference type="Proteomes" id="UP000327148"/>
    </source>
</evidence>
<dbReference type="RefSeq" id="WP_070430585.1">
    <property type="nucleotide sequence ID" value="NZ_VYWO01000003.1"/>
</dbReference>
<dbReference type="EMBL" id="VYWO01000003">
    <property type="protein sequence ID" value="KAA9300953.1"/>
    <property type="molecule type" value="Genomic_DNA"/>
</dbReference>
<comment type="subunit">
    <text evidence="5">Self-interacts. Interacts with FtsZ.</text>
</comment>
<organism evidence="9 10">
    <name type="scientific">Aerococcus sanguinicola</name>
    <dbReference type="NCBI Taxonomy" id="119206"/>
    <lineage>
        <taxon>Bacteria</taxon>
        <taxon>Bacillati</taxon>
        <taxon>Bacillota</taxon>
        <taxon>Bacilli</taxon>
        <taxon>Lactobacillales</taxon>
        <taxon>Aerococcaceae</taxon>
        <taxon>Aerococcus</taxon>
    </lineage>
</organism>